<feature type="compositionally biased region" description="Basic and acidic residues" evidence="1">
    <location>
        <begin position="18"/>
        <end position="31"/>
    </location>
</feature>
<reference evidence="2 3" key="1">
    <citation type="submission" date="2016-09" db="EMBL/GenBank/DDBJ databases">
        <title>Extensive genetic diversity and differential bi-allelic expression allows diatom success in the polar Southern Ocean.</title>
        <authorList>
            <consortium name="DOE Joint Genome Institute"/>
            <person name="Mock T."/>
            <person name="Otillar R.P."/>
            <person name="Strauss J."/>
            <person name="Dupont C."/>
            <person name="Frickenhaus S."/>
            <person name="Maumus F."/>
            <person name="Mcmullan M."/>
            <person name="Sanges R."/>
            <person name="Schmutz J."/>
            <person name="Toseland A."/>
            <person name="Valas R."/>
            <person name="Veluchamy A."/>
            <person name="Ward B.J."/>
            <person name="Allen A."/>
            <person name="Barry K."/>
            <person name="Falciatore A."/>
            <person name="Ferrante M."/>
            <person name="Fortunato A.E."/>
            <person name="Gloeckner G."/>
            <person name="Gruber A."/>
            <person name="Hipkin R."/>
            <person name="Janech M."/>
            <person name="Kroth P."/>
            <person name="Leese F."/>
            <person name="Lindquist E."/>
            <person name="Lyon B.R."/>
            <person name="Martin J."/>
            <person name="Mayer C."/>
            <person name="Parker M."/>
            <person name="Quesneville H."/>
            <person name="Raymond J."/>
            <person name="Uhlig C."/>
            <person name="Valentin K.U."/>
            <person name="Worden A.Z."/>
            <person name="Armbrust E.V."/>
            <person name="Bowler C."/>
            <person name="Green B."/>
            <person name="Moulton V."/>
            <person name="Van Oosterhout C."/>
            <person name="Grigoriev I."/>
        </authorList>
    </citation>
    <scope>NUCLEOTIDE SEQUENCE [LARGE SCALE GENOMIC DNA]</scope>
    <source>
        <strain evidence="2 3">CCMP1102</strain>
    </source>
</reference>
<organism evidence="2 3">
    <name type="scientific">Fragilariopsis cylindrus CCMP1102</name>
    <dbReference type="NCBI Taxonomy" id="635003"/>
    <lineage>
        <taxon>Eukaryota</taxon>
        <taxon>Sar</taxon>
        <taxon>Stramenopiles</taxon>
        <taxon>Ochrophyta</taxon>
        <taxon>Bacillariophyta</taxon>
        <taxon>Bacillariophyceae</taxon>
        <taxon>Bacillariophycidae</taxon>
        <taxon>Bacillariales</taxon>
        <taxon>Bacillariaceae</taxon>
        <taxon>Fragilariopsis</taxon>
    </lineage>
</organism>
<dbReference type="InParanoid" id="A0A1E7FUC6"/>
<protein>
    <submittedName>
        <fullName evidence="2">Uncharacterized protein</fullName>
    </submittedName>
</protein>
<gene>
    <name evidence="2" type="ORF">FRACYDRAFT_235069</name>
</gene>
<evidence type="ECO:0000256" key="1">
    <source>
        <dbReference type="SAM" id="MobiDB-lite"/>
    </source>
</evidence>
<sequence length="111" mass="12153">MAKRKADTCKKPSRRSKRLQDAKEKEKEKKTAEEVKITDYISSDGGLTYDNIIIPTIPTGVYHHPTHNTLVQTNMGPVILLASSLSTRHTGNGPINLPLSDGGLVSDKTIL</sequence>
<feature type="compositionally biased region" description="Basic and acidic residues" evidence="1">
    <location>
        <begin position="1"/>
        <end position="10"/>
    </location>
</feature>
<keyword evidence="3" id="KW-1185">Reference proteome</keyword>
<dbReference type="AlphaFoldDB" id="A0A1E7FUC6"/>
<dbReference type="KEGG" id="fcy:FRACYDRAFT_235069"/>
<dbReference type="Proteomes" id="UP000095751">
    <property type="component" value="Unassembled WGS sequence"/>
</dbReference>
<name>A0A1E7FUC6_9STRA</name>
<accession>A0A1E7FUC6</accession>
<evidence type="ECO:0000313" key="2">
    <source>
        <dbReference type="EMBL" id="OEU21443.1"/>
    </source>
</evidence>
<dbReference type="EMBL" id="KV784354">
    <property type="protein sequence ID" value="OEU21443.1"/>
    <property type="molecule type" value="Genomic_DNA"/>
</dbReference>
<feature type="region of interest" description="Disordered" evidence="1">
    <location>
        <begin position="1"/>
        <end position="31"/>
    </location>
</feature>
<proteinExistence type="predicted"/>
<evidence type="ECO:0000313" key="3">
    <source>
        <dbReference type="Proteomes" id="UP000095751"/>
    </source>
</evidence>